<feature type="coiled-coil region" evidence="1">
    <location>
        <begin position="566"/>
        <end position="593"/>
    </location>
</feature>
<evidence type="ECO:0000256" key="2">
    <source>
        <dbReference type="SAM" id="MobiDB-lite"/>
    </source>
</evidence>
<sequence>MEETCYDSLRRHCQDSTGDEESNEEPEDISTLIEGQKKWREAEAGRDTYPEDVTHLDKEGEDEKSKDIESKLNTNNIDDVETKAPTLSCLSDDYFESCHNKMEASMYDQPQVSTIPREMFIDDDEEDVDDYTLRKHNRLKRDSGTSQTQGSLDSEDYEEIVTKKDGSVRIATEIQQGEQLLQRLQQVQLRQDVCTPESPCTSKTAVQETGGETEGELGDEEDDMKAREDDLPGGVETEEKRLYPVEHQGAETTKKQINESKYVKAGMSSYTMFVEYNAKSGDSDDDPSYSCVHEDKSPIDPIETSTEIPFLSPCHRLSVDEPLLERQIFEEAKEKQRSGGLLYLTDNPDVLEFPFKTNILLEPFEPTKDGPDQQRSDWQFSEQKMKKEISQEFQRELVLVNQGKIPGGYSKEETRQLKETKLVFEAFQQDNTEGPRKHRKPPTSPTKGHVYPSVLERTRSMRLLSLKSCLVSRSPSLRLLQDIEKSPDISRSLSSTGGSLDKKCLWSFAKQDRKASQYRSMDSINKDVFTCDVGARSKTLDGNTKQESPILKHNPFFKLRPALALKPEVLKEIREAKEREEELRRQRRTLYGEHGKSNRDEEKSRFENMLGPVIRKQSSRKLERVWPPLSKKSEQEAKVQRAGGQKGLWQRWEAGLINGKPSTENN</sequence>
<evidence type="ECO:0000313" key="4">
    <source>
        <dbReference type="Proteomes" id="UP001335648"/>
    </source>
</evidence>
<feature type="compositionally biased region" description="Acidic residues" evidence="2">
    <location>
        <begin position="17"/>
        <end position="28"/>
    </location>
</feature>
<dbReference type="InterPro" id="IPR042779">
    <property type="entry name" value="MISP/MISP3-like"/>
</dbReference>
<dbReference type="Proteomes" id="UP001335648">
    <property type="component" value="Unassembled WGS sequence"/>
</dbReference>
<feature type="region of interest" description="Disordered" evidence="2">
    <location>
        <begin position="138"/>
        <end position="157"/>
    </location>
</feature>
<dbReference type="PANTHER" id="PTHR18839:SF0">
    <property type="entry name" value="MITOTIC INTERACTOR AND SUBSTRATE OF PLK1 ISOFORM X1-RELATED"/>
    <property type="match status" value="1"/>
</dbReference>
<feature type="compositionally biased region" description="Basic and acidic residues" evidence="2">
    <location>
        <begin position="35"/>
        <end position="70"/>
    </location>
</feature>
<reference evidence="3 4" key="1">
    <citation type="journal article" date="2023" name="Mol. Biol. Evol.">
        <title>Genomics of Secondarily Temperate Adaptation in the Only Non-Antarctic Icefish.</title>
        <authorList>
            <person name="Rivera-Colon A.G."/>
            <person name="Rayamajhi N."/>
            <person name="Minhas B.F."/>
            <person name="Madrigal G."/>
            <person name="Bilyk K.T."/>
            <person name="Yoon V."/>
            <person name="Hune M."/>
            <person name="Gregory S."/>
            <person name="Cheng C.H.C."/>
            <person name="Catchen J.M."/>
        </authorList>
    </citation>
    <scope>NUCLEOTIDE SEQUENCE [LARGE SCALE GENOMIC DNA]</scope>
    <source>
        <strain evidence="3">JC2023a</strain>
    </source>
</reference>
<accession>A0AAN8BIF7</accession>
<feature type="compositionally biased region" description="Polar residues" evidence="2">
    <location>
        <begin position="198"/>
        <end position="207"/>
    </location>
</feature>
<feature type="compositionally biased region" description="Basic and acidic residues" evidence="2">
    <location>
        <begin position="237"/>
        <end position="256"/>
    </location>
</feature>
<protein>
    <submittedName>
        <fullName evidence="3">Uncharacterized protein</fullName>
    </submittedName>
</protein>
<proteinExistence type="predicted"/>
<dbReference type="PANTHER" id="PTHR18839">
    <property type="entry name" value="MITOTIC INTERACTOR AND SUBSTRATE OF PLK1 MISP FAMILY MEMBER"/>
    <property type="match status" value="1"/>
</dbReference>
<gene>
    <name evidence="3" type="ORF">CesoFtcFv8_019145</name>
</gene>
<keyword evidence="4" id="KW-1185">Reference proteome</keyword>
<feature type="compositionally biased region" description="Acidic residues" evidence="2">
    <location>
        <begin position="211"/>
        <end position="223"/>
    </location>
</feature>
<evidence type="ECO:0000256" key="1">
    <source>
        <dbReference type="SAM" id="Coils"/>
    </source>
</evidence>
<dbReference type="AlphaFoldDB" id="A0AAN8BIF7"/>
<feature type="region of interest" description="Disordered" evidence="2">
    <location>
        <begin position="192"/>
        <end position="256"/>
    </location>
</feature>
<organism evidence="3 4">
    <name type="scientific">Champsocephalus esox</name>
    <name type="common">pike icefish</name>
    <dbReference type="NCBI Taxonomy" id="159716"/>
    <lineage>
        <taxon>Eukaryota</taxon>
        <taxon>Metazoa</taxon>
        <taxon>Chordata</taxon>
        <taxon>Craniata</taxon>
        <taxon>Vertebrata</taxon>
        <taxon>Euteleostomi</taxon>
        <taxon>Actinopterygii</taxon>
        <taxon>Neopterygii</taxon>
        <taxon>Teleostei</taxon>
        <taxon>Neoteleostei</taxon>
        <taxon>Acanthomorphata</taxon>
        <taxon>Eupercaria</taxon>
        <taxon>Perciformes</taxon>
        <taxon>Notothenioidei</taxon>
        <taxon>Channichthyidae</taxon>
        <taxon>Champsocephalus</taxon>
    </lineage>
</organism>
<comment type="caution">
    <text evidence="3">The sequence shown here is derived from an EMBL/GenBank/DDBJ whole genome shotgun (WGS) entry which is preliminary data.</text>
</comment>
<dbReference type="EMBL" id="JAULUE010002060">
    <property type="protein sequence ID" value="KAK5885438.1"/>
    <property type="molecule type" value="Genomic_DNA"/>
</dbReference>
<feature type="region of interest" description="Disordered" evidence="2">
    <location>
        <begin position="428"/>
        <end position="450"/>
    </location>
</feature>
<feature type="region of interest" description="Disordered" evidence="2">
    <location>
        <begin position="281"/>
        <end position="300"/>
    </location>
</feature>
<feature type="region of interest" description="Disordered" evidence="2">
    <location>
        <begin position="1"/>
        <end position="72"/>
    </location>
</feature>
<keyword evidence="1" id="KW-0175">Coiled coil</keyword>
<name>A0AAN8BIF7_9TELE</name>
<evidence type="ECO:0000313" key="3">
    <source>
        <dbReference type="EMBL" id="KAK5885438.1"/>
    </source>
</evidence>
<feature type="region of interest" description="Disordered" evidence="2">
    <location>
        <begin position="619"/>
        <end position="645"/>
    </location>
</feature>